<proteinExistence type="predicted"/>
<reference evidence="3" key="1">
    <citation type="submission" date="2016-10" db="EMBL/GenBank/DDBJ databases">
        <authorList>
            <person name="Varghese N."/>
            <person name="Submissions S."/>
        </authorList>
    </citation>
    <scope>NUCLEOTIDE SEQUENCE [LARGE SCALE GENOMIC DNA]</scope>
    <source>
        <strain evidence="3">DSM 19482</strain>
    </source>
</reference>
<feature type="transmembrane region" description="Helical" evidence="1">
    <location>
        <begin position="146"/>
        <end position="164"/>
    </location>
</feature>
<evidence type="ECO:0000313" key="3">
    <source>
        <dbReference type="Proteomes" id="UP000187261"/>
    </source>
</evidence>
<name>A0A1U7PUF1_9FLAO</name>
<dbReference type="RefSeq" id="WP_076782192.1">
    <property type="nucleotide sequence ID" value="NZ_FTPU01000006.1"/>
</dbReference>
<gene>
    <name evidence="2" type="ORF">SAMN05660493_00806</name>
</gene>
<feature type="transmembrane region" description="Helical" evidence="1">
    <location>
        <begin position="61"/>
        <end position="79"/>
    </location>
</feature>
<keyword evidence="1" id="KW-0812">Transmembrane</keyword>
<evidence type="ECO:0008006" key="4">
    <source>
        <dbReference type="Google" id="ProtNLM"/>
    </source>
</evidence>
<dbReference type="STRING" id="1121284.SAMN05660493_00806"/>
<accession>A0A1U7PUF1</accession>
<evidence type="ECO:0000313" key="2">
    <source>
        <dbReference type="EMBL" id="SIT96134.1"/>
    </source>
</evidence>
<feature type="transmembrane region" description="Helical" evidence="1">
    <location>
        <begin position="12"/>
        <end position="29"/>
    </location>
</feature>
<sequence length="169" mass="19478">MFKKKYLKEVIYWVSIFIISSSMFIYGLSKPTQFENTGNFANISTLSGQQLMWIFYGYSKTYPIIIGLFEILGALTILFRKTRIFGCLILTTILINIIIQDYIFNIVALSSAIYYQILIIIILIFDYSEVKKIMKSLFSSAGKSKINIFVIVIALIIALILKFYETKII</sequence>
<keyword evidence="1" id="KW-1133">Transmembrane helix</keyword>
<evidence type="ECO:0000256" key="1">
    <source>
        <dbReference type="SAM" id="Phobius"/>
    </source>
</evidence>
<feature type="transmembrane region" description="Helical" evidence="1">
    <location>
        <begin position="84"/>
        <end position="100"/>
    </location>
</feature>
<dbReference type="Proteomes" id="UP000187261">
    <property type="component" value="Unassembled WGS sequence"/>
</dbReference>
<dbReference type="EMBL" id="FTPU01000006">
    <property type="protein sequence ID" value="SIT96134.1"/>
    <property type="molecule type" value="Genomic_DNA"/>
</dbReference>
<protein>
    <recommendedName>
        <fullName evidence="4">DoxX protein</fullName>
    </recommendedName>
</protein>
<keyword evidence="1" id="KW-0472">Membrane</keyword>
<feature type="transmembrane region" description="Helical" evidence="1">
    <location>
        <begin position="106"/>
        <end position="125"/>
    </location>
</feature>
<keyword evidence="3" id="KW-1185">Reference proteome</keyword>
<organism evidence="2 3">
    <name type="scientific">Epilithonimonas bovis DSM 19482</name>
    <dbReference type="NCBI Taxonomy" id="1121284"/>
    <lineage>
        <taxon>Bacteria</taxon>
        <taxon>Pseudomonadati</taxon>
        <taxon>Bacteroidota</taxon>
        <taxon>Flavobacteriia</taxon>
        <taxon>Flavobacteriales</taxon>
        <taxon>Weeksellaceae</taxon>
        <taxon>Chryseobacterium group</taxon>
        <taxon>Epilithonimonas</taxon>
    </lineage>
</organism>
<dbReference type="OrthoDB" id="654744at2"/>
<dbReference type="AlphaFoldDB" id="A0A1U7PUF1"/>